<reference evidence="1" key="1">
    <citation type="submission" date="2019-12" db="EMBL/GenBank/DDBJ databases">
        <title>Genome sequencing and annotation of Brassica cretica.</title>
        <authorList>
            <person name="Studholme D.J."/>
            <person name="Sarris P.F."/>
        </authorList>
    </citation>
    <scope>NUCLEOTIDE SEQUENCE</scope>
    <source>
        <strain evidence="1">PFS-102/07</strain>
        <tissue evidence="1">Leaf</tissue>
    </source>
</reference>
<organism evidence="1">
    <name type="scientific">Brassica cretica</name>
    <name type="common">Mustard</name>
    <dbReference type="NCBI Taxonomy" id="69181"/>
    <lineage>
        <taxon>Eukaryota</taxon>
        <taxon>Viridiplantae</taxon>
        <taxon>Streptophyta</taxon>
        <taxon>Embryophyta</taxon>
        <taxon>Tracheophyta</taxon>
        <taxon>Spermatophyta</taxon>
        <taxon>Magnoliopsida</taxon>
        <taxon>eudicotyledons</taxon>
        <taxon>Gunneridae</taxon>
        <taxon>Pentapetalae</taxon>
        <taxon>rosids</taxon>
        <taxon>malvids</taxon>
        <taxon>Brassicales</taxon>
        <taxon>Brassicaceae</taxon>
        <taxon>Brassiceae</taxon>
        <taxon>Brassica</taxon>
    </lineage>
</organism>
<dbReference type="AlphaFoldDB" id="A0A8S9LZ07"/>
<comment type="caution">
    <text evidence="1">The sequence shown here is derived from an EMBL/GenBank/DDBJ whole genome shotgun (WGS) entry which is preliminary data.</text>
</comment>
<sequence>MSTSSVPRIDRSICLAYSAKPRSMRKFGVSGRIRAPIMIITAGTQADDHSIFDPNVEARSCYSMYVDFIGSSDRSKHLLGLFSEATFDEEVWSVRKDQSSDHDHHCRDTS</sequence>
<proteinExistence type="predicted"/>
<dbReference type="EMBL" id="QGKY02000089">
    <property type="protein sequence ID" value="KAF2610858.1"/>
    <property type="molecule type" value="Genomic_DNA"/>
</dbReference>
<accession>A0A8S9LZ07</accession>
<protein>
    <submittedName>
        <fullName evidence="1">Uncharacterized protein</fullName>
    </submittedName>
</protein>
<name>A0A8S9LZ07_BRACR</name>
<gene>
    <name evidence="1" type="ORF">F2Q70_00010193</name>
</gene>
<evidence type="ECO:0000313" key="1">
    <source>
        <dbReference type="EMBL" id="KAF2610858.1"/>
    </source>
</evidence>